<dbReference type="PANTHER" id="PTHR34253:SF1">
    <property type="entry name" value="PROTEIN LLP HOMOLOG"/>
    <property type="match status" value="1"/>
</dbReference>
<evidence type="ECO:0000313" key="3">
    <source>
        <dbReference type="Proteomes" id="UP000492820"/>
    </source>
</evidence>
<evidence type="ECO:0000256" key="1">
    <source>
        <dbReference type="ARBA" id="ARBA00034118"/>
    </source>
</evidence>
<dbReference type="GO" id="GO:0097484">
    <property type="term" value="P:dendrite extension"/>
    <property type="evidence" value="ECO:0007669"/>
    <property type="project" value="TreeGrafter"/>
</dbReference>
<dbReference type="AlphaFoldDB" id="A0A068WVD7"/>
<dbReference type="EMBL" id="LK028584">
    <property type="protein sequence ID" value="CDS21590.1"/>
    <property type="molecule type" value="Genomic_DNA"/>
</dbReference>
<dbReference type="GO" id="GO:0003723">
    <property type="term" value="F:RNA binding"/>
    <property type="evidence" value="ECO:0007669"/>
    <property type="project" value="TreeGrafter"/>
</dbReference>
<dbReference type="GO" id="GO:0001099">
    <property type="term" value="F:basal RNA polymerase II transcription machinery binding"/>
    <property type="evidence" value="ECO:0007669"/>
    <property type="project" value="TreeGrafter"/>
</dbReference>
<dbReference type="InterPro" id="IPR018784">
    <property type="entry name" value="LLPH-like"/>
</dbReference>
<dbReference type="Proteomes" id="UP000492820">
    <property type="component" value="Unassembled WGS sequence"/>
</dbReference>
<protein>
    <submittedName>
        <fullName evidence="2 4">Learning associated protein 18</fullName>
    </submittedName>
</protein>
<evidence type="ECO:0000313" key="4">
    <source>
        <dbReference type="WBParaSite" id="EgrG_000107800"/>
    </source>
</evidence>
<dbReference type="OrthoDB" id="6257894at2759"/>
<proteinExistence type="inferred from homology"/>
<dbReference type="GO" id="GO:0005730">
    <property type="term" value="C:nucleolus"/>
    <property type="evidence" value="ECO:0007669"/>
    <property type="project" value="TreeGrafter"/>
</dbReference>
<reference evidence="2 3" key="1">
    <citation type="journal article" date="2013" name="Nature">
        <title>The genomes of four tapeworm species reveal adaptations to parasitism.</title>
        <authorList>
            <person name="Tsai I.J."/>
            <person name="Zarowiecki M."/>
            <person name="Holroyd N."/>
            <person name="Garciarrubio A."/>
            <person name="Sanchez-Flores A."/>
            <person name="Brooks K.L."/>
            <person name="Tracey A."/>
            <person name="Bobes R.J."/>
            <person name="Fragoso G."/>
            <person name="Sciutto E."/>
            <person name="Aslett M."/>
            <person name="Beasley H."/>
            <person name="Bennett H.M."/>
            <person name="Cai J."/>
            <person name="Camicia F."/>
            <person name="Clark R."/>
            <person name="Cucher M."/>
            <person name="De Silva N."/>
            <person name="Day T.A."/>
            <person name="Deplazes P."/>
            <person name="Estrada K."/>
            <person name="Fernandez C."/>
            <person name="Holland P.W."/>
            <person name="Hou J."/>
            <person name="Hu S."/>
            <person name="Huckvale T."/>
            <person name="Hung S.S."/>
            <person name="Kamenetzky L."/>
            <person name="Keane J.A."/>
            <person name="Kiss F."/>
            <person name="Koziol U."/>
            <person name="Lambert O."/>
            <person name="Liu K."/>
            <person name="Luo X."/>
            <person name="Luo Y."/>
            <person name="Macchiaroli N."/>
            <person name="Nichol S."/>
            <person name="Paps J."/>
            <person name="Parkinson J."/>
            <person name="Pouchkina-Stantcheva N."/>
            <person name="Riddiford N."/>
            <person name="Rosenzvit M."/>
            <person name="Salinas G."/>
            <person name="Wasmuth J.D."/>
            <person name="Zamanian M."/>
            <person name="Zheng Y."/>
            <person name="Cai X."/>
            <person name="Soberon X."/>
            <person name="Olson P.D."/>
            <person name="Laclette J.P."/>
            <person name="Brehm K."/>
            <person name="Berriman M."/>
            <person name="Garciarrubio A."/>
            <person name="Bobes R.J."/>
            <person name="Fragoso G."/>
            <person name="Sanchez-Flores A."/>
            <person name="Estrada K."/>
            <person name="Cevallos M.A."/>
            <person name="Morett E."/>
            <person name="Gonzalez V."/>
            <person name="Portillo T."/>
            <person name="Ochoa-Leyva A."/>
            <person name="Jose M.V."/>
            <person name="Sciutto E."/>
            <person name="Landa A."/>
            <person name="Jimenez L."/>
            <person name="Valdes V."/>
            <person name="Carrero J.C."/>
            <person name="Larralde C."/>
            <person name="Morales-Montor J."/>
            <person name="Limon-Lason J."/>
            <person name="Soberon X."/>
            <person name="Laclette J.P."/>
        </authorList>
    </citation>
    <scope>NUCLEOTIDE SEQUENCE [LARGE SCALE GENOMIC DNA]</scope>
</reference>
<dbReference type="WBParaSite" id="EgrG_000107800">
    <property type="protein sequence ID" value="EgrG_000107800"/>
    <property type="gene ID" value="EgrG_000107800"/>
</dbReference>
<evidence type="ECO:0000313" key="2">
    <source>
        <dbReference type="EMBL" id="CDS21590.1"/>
    </source>
</evidence>
<accession>A0A068WVD7</accession>
<dbReference type="PANTHER" id="PTHR34253">
    <property type="entry name" value="PROTEIN LLP HOMOLOG"/>
    <property type="match status" value="1"/>
</dbReference>
<sequence>MAKSSRSKVKRKFRAAKRHKIKPKSVALLKKVINMPVGGTGLPYVDASKAEVIEVVKKEDVVGTKITKKPPSLMNEHGNYPIWMNKKEMRRHIGRRKRILRKKRKLSKK</sequence>
<gene>
    <name evidence="4" type="primary">EGR_05626</name>
    <name evidence="2" type="ORF">EgrG_000107800</name>
</gene>
<reference evidence="4" key="3">
    <citation type="submission" date="2020-10" db="UniProtKB">
        <authorList>
            <consortium name="WormBaseParasite"/>
        </authorList>
    </citation>
    <scope>IDENTIFICATION</scope>
</reference>
<reference evidence="2" key="2">
    <citation type="submission" date="2014-06" db="EMBL/GenBank/DDBJ databases">
        <authorList>
            <person name="Aslett M."/>
        </authorList>
    </citation>
    <scope>NUCLEOTIDE SEQUENCE</scope>
</reference>
<comment type="similarity">
    <text evidence="1">Belongs to the learning-associated protein family.</text>
</comment>
<organism evidence="2">
    <name type="scientific">Echinococcus granulosus</name>
    <name type="common">Hydatid tapeworm</name>
    <dbReference type="NCBI Taxonomy" id="6210"/>
    <lineage>
        <taxon>Eukaryota</taxon>
        <taxon>Metazoa</taxon>
        <taxon>Spiralia</taxon>
        <taxon>Lophotrochozoa</taxon>
        <taxon>Platyhelminthes</taxon>
        <taxon>Cestoda</taxon>
        <taxon>Eucestoda</taxon>
        <taxon>Cyclophyllidea</taxon>
        <taxon>Taeniidae</taxon>
        <taxon>Echinococcus</taxon>
        <taxon>Echinococcus granulosus group</taxon>
    </lineage>
</organism>
<dbReference type="Pfam" id="PF10169">
    <property type="entry name" value="LLPH"/>
    <property type="match status" value="2"/>
</dbReference>
<name>A0A068WVD7_ECHGR</name>